<organism evidence="1 2">
    <name type="scientific">Dreissena polymorpha</name>
    <name type="common">Zebra mussel</name>
    <name type="synonym">Mytilus polymorpha</name>
    <dbReference type="NCBI Taxonomy" id="45954"/>
    <lineage>
        <taxon>Eukaryota</taxon>
        <taxon>Metazoa</taxon>
        <taxon>Spiralia</taxon>
        <taxon>Lophotrochozoa</taxon>
        <taxon>Mollusca</taxon>
        <taxon>Bivalvia</taxon>
        <taxon>Autobranchia</taxon>
        <taxon>Heteroconchia</taxon>
        <taxon>Euheterodonta</taxon>
        <taxon>Imparidentia</taxon>
        <taxon>Neoheterodontei</taxon>
        <taxon>Myida</taxon>
        <taxon>Dreissenoidea</taxon>
        <taxon>Dreissenidae</taxon>
        <taxon>Dreissena</taxon>
    </lineage>
</organism>
<proteinExistence type="predicted"/>
<gene>
    <name evidence="1" type="ORF">DPMN_015648</name>
</gene>
<accession>A0A9D4ND77</accession>
<evidence type="ECO:0000313" key="2">
    <source>
        <dbReference type="Proteomes" id="UP000828390"/>
    </source>
</evidence>
<dbReference type="Proteomes" id="UP000828390">
    <property type="component" value="Unassembled WGS sequence"/>
</dbReference>
<dbReference type="EMBL" id="JAIWYP010000001">
    <property type="protein sequence ID" value="KAH3891544.1"/>
    <property type="molecule type" value="Genomic_DNA"/>
</dbReference>
<name>A0A9D4ND77_DREPO</name>
<reference evidence="1" key="1">
    <citation type="journal article" date="2019" name="bioRxiv">
        <title>The Genome of the Zebra Mussel, Dreissena polymorpha: A Resource for Invasive Species Research.</title>
        <authorList>
            <person name="McCartney M.A."/>
            <person name="Auch B."/>
            <person name="Kono T."/>
            <person name="Mallez S."/>
            <person name="Zhang Y."/>
            <person name="Obille A."/>
            <person name="Becker A."/>
            <person name="Abrahante J.E."/>
            <person name="Garbe J."/>
            <person name="Badalamenti J.P."/>
            <person name="Herman A."/>
            <person name="Mangelson H."/>
            <person name="Liachko I."/>
            <person name="Sullivan S."/>
            <person name="Sone E.D."/>
            <person name="Koren S."/>
            <person name="Silverstein K.A.T."/>
            <person name="Beckman K.B."/>
            <person name="Gohl D.M."/>
        </authorList>
    </citation>
    <scope>NUCLEOTIDE SEQUENCE</scope>
    <source>
        <strain evidence="1">Duluth1</strain>
        <tissue evidence="1">Whole animal</tissue>
    </source>
</reference>
<sequence length="107" mass="12284">MPHPWRPWKNLLTKFHDDQTIKVASRVLTRKNVLPSGGHVLQKKNAPPLGRHVFQTLRTILEILQEDWTINVVSRVKNDLPLGCHVFQPTGIILEIVQDMFKSSDQA</sequence>
<keyword evidence="2" id="KW-1185">Reference proteome</keyword>
<protein>
    <submittedName>
        <fullName evidence="1">Uncharacterized protein</fullName>
    </submittedName>
</protein>
<reference evidence="1" key="2">
    <citation type="submission" date="2020-11" db="EMBL/GenBank/DDBJ databases">
        <authorList>
            <person name="McCartney M.A."/>
            <person name="Auch B."/>
            <person name="Kono T."/>
            <person name="Mallez S."/>
            <person name="Becker A."/>
            <person name="Gohl D.M."/>
            <person name="Silverstein K.A.T."/>
            <person name="Koren S."/>
            <person name="Bechman K.B."/>
            <person name="Herman A."/>
            <person name="Abrahante J.E."/>
            <person name="Garbe J."/>
        </authorList>
    </citation>
    <scope>NUCLEOTIDE SEQUENCE</scope>
    <source>
        <strain evidence="1">Duluth1</strain>
        <tissue evidence="1">Whole animal</tissue>
    </source>
</reference>
<dbReference type="AlphaFoldDB" id="A0A9D4ND77"/>
<comment type="caution">
    <text evidence="1">The sequence shown here is derived from an EMBL/GenBank/DDBJ whole genome shotgun (WGS) entry which is preliminary data.</text>
</comment>
<evidence type="ECO:0000313" key="1">
    <source>
        <dbReference type="EMBL" id="KAH3891544.1"/>
    </source>
</evidence>